<feature type="region of interest" description="Disordered" evidence="1">
    <location>
        <begin position="180"/>
        <end position="202"/>
    </location>
</feature>
<name>A0ABD1AK79_CARAN</name>
<evidence type="ECO:0000313" key="3">
    <source>
        <dbReference type="Proteomes" id="UP001558713"/>
    </source>
</evidence>
<comment type="caution">
    <text evidence="2">The sequence shown here is derived from an EMBL/GenBank/DDBJ whole genome shotgun (WGS) entry which is preliminary data.</text>
</comment>
<protein>
    <submittedName>
        <fullName evidence="2">Uncharacterized protein</fullName>
    </submittedName>
</protein>
<dbReference type="AlphaFoldDB" id="A0ABD1AK79"/>
<sequence length="275" mass="29980">MGGGRAMSTAAKVAGIGVSKGGFKGVFGFPPATEQLKGSKRRLRCRPVWDDWEFAGVDEEPIPRVVFSKPPSLQEAKEATGDLKDVIDSVYLSSTKSSSTMEGSNEGGSVSKMLSNFQSSENRAVESAVPQVALQAFAFLSENTAAQTVVASIASDPKVWDAVMENKDLMKFLQTKNTPGSYQVESDNDDQSEHSSTTECEQMEAKPMEFLEMLQDMKLKAVRMMENVSSYFGDLFGLGSVTEDGKDKKQTFFNDPRSMFGLAVAVIFMVVLKRA</sequence>
<evidence type="ECO:0000256" key="1">
    <source>
        <dbReference type="SAM" id="MobiDB-lite"/>
    </source>
</evidence>
<keyword evidence="3" id="KW-1185">Reference proteome</keyword>
<reference evidence="2 3" key="1">
    <citation type="submission" date="2024-04" db="EMBL/GenBank/DDBJ databases">
        <title>Genome assembly C_amara_ONT_v2.</title>
        <authorList>
            <person name="Yant L."/>
            <person name="Moore C."/>
            <person name="Slenker M."/>
        </authorList>
    </citation>
    <scope>NUCLEOTIDE SEQUENCE [LARGE SCALE GENOMIC DNA]</scope>
    <source>
        <tissue evidence="2">Leaf</tissue>
    </source>
</reference>
<dbReference type="PANTHER" id="PTHR33625:SF4">
    <property type="entry name" value="OS08G0179900 PROTEIN"/>
    <property type="match status" value="1"/>
</dbReference>
<gene>
    <name evidence="2" type="ORF">V5N11_027098</name>
</gene>
<organism evidence="2 3">
    <name type="scientific">Cardamine amara subsp. amara</name>
    <dbReference type="NCBI Taxonomy" id="228776"/>
    <lineage>
        <taxon>Eukaryota</taxon>
        <taxon>Viridiplantae</taxon>
        <taxon>Streptophyta</taxon>
        <taxon>Embryophyta</taxon>
        <taxon>Tracheophyta</taxon>
        <taxon>Spermatophyta</taxon>
        <taxon>Magnoliopsida</taxon>
        <taxon>eudicotyledons</taxon>
        <taxon>Gunneridae</taxon>
        <taxon>Pentapetalae</taxon>
        <taxon>rosids</taxon>
        <taxon>malvids</taxon>
        <taxon>Brassicales</taxon>
        <taxon>Brassicaceae</taxon>
        <taxon>Cardamineae</taxon>
        <taxon>Cardamine</taxon>
    </lineage>
</organism>
<dbReference type="EMBL" id="JBANAX010000497">
    <property type="protein sequence ID" value="KAL1206526.1"/>
    <property type="molecule type" value="Genomic_DNA"/>
</dbReference>
<accession>A0ABD1AK79</accession>
<proteinExistence type="predicted"/>
<evidence type="ECO:0000313" key="2">
    <source>
        <dbReference type="EMBL" id="KAL1206526.1"/>
    </source>
</evidence>
<dbReference type="PANTHER" id="PTHR33625">
    <property type="entry name" value="OS08G0179900 PROTEIN"/>
    <property type="match status" value="1"/>
</dbReference>
<dbReference type="Proteomes" id="UP001558713">
    <property type="component" value="Unassembled WGS sequence"/>
</dbReference>